<feature type="chain" id="PRO_5047362113" evidence="1">
    <location>
        <begin position="27"/>
        <end position="151"/>
    </location>
</feature>
<keyword evidence="3" id="KW-1185">Reference proteome</keyword>
<organism evidence="2 3">
    <name type="scientific">Streptomyces albospinus</name>
    <dbReference type="NCBI Taxonomy" id="285515"/>
    <lineage>
        <taxon>Bacteria</taxon>
        <taxon>Bacillati</taxon>
        <taxon>Actinomycetota</taxon>
        <taxon>Actinomycetes</taxon>
        <taxon>Kitasatosporales</taxon>
        <taxon>Streptomycetaceae</taxon>
        <taxon>Streptomyces</taxon>
    </lineage>
</organism>
<dbReference type="RefSeq" id="WP_229852192.1">
    <property type="nucleotide sequence ID" value="NZ_BMRP01000007.1"/>
</dbReference>
<reference evidence="3" key="1">
    <citation type="journal article" date="2019" name="Int. J. Syst. Evol. Microbiol.">
        <title>The Global Catalogue of Microorganisms (GCM) 10K type strain sequencing project: providing services to taxonomists for standard genome sequencing and annotation.</title>
        <authorList>
            <consortium name="The Broad Institute Genomics Platform"/>
            <consortium name="The Broad Institute Genome Sequencing Center for Infectious Disease"/>
            <person name="Wu L."/>
            <person name="Ma J."/>
        </authorList>
    </citation>
    <scope>NUCLEOTIDE SEQUENCE [LARGE SCALE GENOMIC DNA]</scope>
    <source>
        <strain evidence="3">JCM 3399</strain>
    </source>
</reference>
<name>A0ABQ2UY24_9ACTN</name>
<evidence type="ECO:0000313" key="2">
    <source>
        <dbReference type="EMBL" id="GGU59598.1"/>
    </source>
</evidence>
<evidence type="ECO:0000256" key="1">
    <source>
        <dbReference type="SAM" id="SignalP"/>
    </source>
</evidence>
<proteinExistence type="predicted"/>
<comment type="caution">
    <text evidence="2">The sequence shown here is derived from an EMBL/GenBank/DDBJ whole genome shotgun (WGS) entry which is preliminary data.</text>
</comment>
<feature type="signal peptide" evidence="1">
    <location>
        <begin position="1"/>
        <end position="26"/>
    </location>
</feature>
<evidence type="ECO:0000313" key="3">
    <source>
        <dbReference type="Proteomes" id="UP000654471"/>
    </source>
</evidence>
<keyword evidence="1" id="KW-0732">Signal</keyword>
<protein>
    <submittedName>
        <fullName evidence="2">Uncharacterized protein</fullName>
    </submittedName>
</protein>
<dbReference type="EMBL" id="BMRP01000007">
    <property type="protein sequence ID" value="GGU59598.1"/>
    <property type="molecule type" value="Genomic_DNA"/>
</dbReference>
<accession>A0ABQ2UY24</accession>
<dbReference type="Proteomes" id="UP000654471">
    <property type="component" value="Unassembled WGS sequence"/>
</dbReference>
<gene>
    <name evidence="2" type="ORF">GCM10010211_25670</name>
</gene>
<sequence>MKRLVQAGTVAGVCGLVLFGSGAAQAQTGSNGSLLSALAGTDGSLLSAVAGADLGSVTGMMSGVLCDNRLVDFNYQSPRVKSPHPCINGPVHSGNNKNSNNFHNRGNPVDAGNPKIAAGSTNSLNEAHGIEKASHNDISKNDIAKIIKVIR</sequence>